<sequence>LTILLNQQIPYTGLVTTVAVGGTASTLAGGTFEQGAMTAGLGYLFNSCASNPSSCLNPEAKGPGMVDVTLPDGTSMYVPQGAAADVATYIASHSEAQAEVNQYWGDAAIMAGTSFGGGLVAPVLGKTLGPSGQIFGRARLGGSSLFGINSNDALRIGWGWKGSATSGTEVFRVSGDWVRALGVKSGHIDLLTRKP</sequence>
<reference evidence="1 2" key="1">
    <citation type="submission" date="2020-02" db="EMBL/GenBank/DDBJ databases">
        <authorList>
            <person name="Dziuba M."/>
            <person name="Kuznetsov B."/>
            <person name="Mardanov A."/>
            <person name="Ravin N."/>
            <person name="Grouzdev D."/>
        </authorList>
    </citation>
    <scope>NUCLEOTIDE SEQUENCE [LARGE SCALE GENOMIC DNA]</scope>
    <source>
        <strain evidence="1 2">SpK</strain>
    </source>
</reference>
<feature type="non-terminal residue" evidence="1">
    <location>
        <position position="1"/>
    </location>
</feature>
<gene>
    <name evidence="1" type="ORF">G4223_03555</name>
</gene>
<evidence type="ECO:0000313" key="1">
    <source>
        <dbReference type="EMBL" id="NFV79190.1"/>
    </source>
</evidence>
<proteinExistence type="predicted"/>
<protein>
    <submittedName>
        <fullName evidence="1">Uncharacterized protein</fullName>
    </submittedName>
</protein>
<comment type="caution">
    <text evidence="1">The sequence shown here is derived from an EMBL/GenBank/DDBJ whole genome shotgun (WGS) entry which is preliminary data.</text>
</comment>
<dbReference type="RefSeq" id="WP_163675128.1">
    <property type="nucleotide sequence ID" value="NZ_JAAIYP010000013.1"/>
</dbReference>
<evidence type="ECO:0000313" key="2">
    <source>
        <dbReference type="Proteomes" id="UP000480684"/>
    </source>
</evidence>
<accession>A0A7C9UUS4</accession>
<dbReference type="EMBL" id="JAAIYP010000013">
    <property type="protein sequence ID" value="NFV79190.1"/>
    <property type="molecule type" value="Genomic_DNA"/>
</dbReference>
<dbReference type="Proteomes" id="UP000480684">
    <property type="component" value="Unassembled WGS sequence"/>
</dbReference>
<organism evidence="1 2">
    <name type="scientific">Magnetospirillum aberrantis SpK</name>
    <dbReference type="NCBI Taxonomy" id="908842"/>
    <lineage>
        <taxon>Bacteria</taxon>
        <taxon>Pseudomonadati</taxon>
        <taxon>Pseudomonadota</taxon>
        <taxon>Alphaproteobacteria</taxon>
        <taxon>Rhodospirillales</taxon>
        <taxon>Rhodospirillaceae</taxon>
        <taxon>Magnetospirillum</taxon>
    </lineage>
</organism>
<keyword evidence="2" id="KW-1185">Reference proteome</keyword>
<name>A0A7C9UUS4_9PROT</name>
<dbReference type="AlphaFoldDB" id="A0A7C9UUS4"/>